<dbReference type="GO" id="GO:0000271">
    <property type="term" value="P:polysaccharide biosynthetic process"/>
    <property type="evidence" value="ECO:0007669"/>
    <property type="project" value="InterPro"/>
</dbReference>
<evidence type="ECO:0000256" key="1">
    <source>
        <dbReference type="ARBA" id="ARBA00004141"/>
    </source>
</evidence>
<keyword evidence="5 6" id="KW-0472">Membrane</keyword>
<keyword evidence="3 6" id="KW-0812">Transmembrane</keyword>
<dbReference type="EMBL" id="FCOM02000015">
    <property type="protein sequence ID" value="SAL66431.1"/>
    <property type="molecule type" value="Genomic_DNA"/>
</dbReference>
<dbReference type="InterPro" id="IPR007267">
    <property type="entry name" value="GtrA_DPMS_TM"/>
</dbReference>
<keyword evidence="4 6" id="KW-1133">Transmembrane helix</keyword>
<feature type="transmembrane region" description="Helical" evidence="6">
    <location>
        <begin position="76"/>
        <end position="95"/>
    </location>
</feature>
<evidence type="ECO:0000256" key="3">
    <source>
        <dbReference type="ARBA" id="ARBA00022692"/>
    </source>
</evidence>
<evidence type="ECO:0000259" key="7">
    <source>
        <dbReference type="Pfam" id="PF04138"/>
    </source>
</evidence>
<feature type="transmembrane region" description="Helical" evidence="6">
    <location>
        <begin position="12"/>
        <end position="33"/>
    </location>
</feature>
<evidence type="ECO:0000256" key="6">
    <source>
        <dbReference type="SAM" id="Phobius"/>
    </source>
</evidence>
<reference evidence="8" key="1">
    <citation type="submission" date="2016-01" db="EMBL/GenBank/DDBJ databases">
        <authorList>
            <person name="Peeters C."/>
        </authorList>
    </citation>
    <scope>NUCLEOTIDE SEQUENCE [LARGE SCALE GENOMIC DNA]</scope>
    <source>
        <strain evidence="8">LMG 29317</strain>
    </source>
</reference>
<evidence type="ECO:0000256" key="2">
    <source>
        <dbReference type="ARBA" id="ARBA00009399"/>
    </source>
</evidence>
<gene>
    <name evidence="8" type="ORF">AWB74_03723</name>
</gene>
<organism evidence="8 9">
    <name type="scientific">Caballeronia arvi</name>
    <dbReference type="NCBI Taxonomy" id="1777135"/>
    <lineage>
        <taxon>Bacteria</taxon>
        <taxon>Pseudomonadati</taxon>
        <taxon>Pseudomonadota</taxon>
        <taxon>Betaproteobacteria</taxon>
        <taxon>Burkholderiales</taxon>
        <taxon>Burkholderiaceae</taxon>
        <taxon>Caballeronia</taxon>
    </lineage>
</organism>
<comment type="subcellular location">
    <subcellularLocation>
        <location evidence="1">Membrane</location>
        <topology evidence="1">Multi-pass membrane protein</topology>
    </subcellularLocation>
</comment>
<evidence type="ECO:0000256" key="4">
    <source>
        <dbReference type="ARBA" id="ARBA00022989"/>
    </source>
</evidence>
<feature type="transmembrane region" description="Helical" evidence="6">
    <location>
        <begin position="45"/>
        <end position="64"/>
    </location>
</feature>
<dbReference type="PANTHER" id="PTHR38459">
    <property type="entry name" value="PROPHAGE BACTOPRENOL-LINKED GLUCOSE TRANSLOCASE HOMOLOG"/>
    <property type="match status" value="1"/>
</dbReference>
<comment type="similarity">
    <text evidence="2">Belongs to the GtrA family.</text>
</comment>
<dbReference type="InterPro" id="IPR051401">
    <property type="entry name" value="GtrA_CellWall_Glycosyl"/>
</dbReference>
<feature type="domain" description="GtrA/DPMS transmembrane" evidence="7">
    <location>
        <begin position="14"/>
        <end position="124"/>
    </location>
</feature>
<comment type="caution">
    <text evidence="8">The sequence shown here is derived from an EMBL/GenBank/DDBJ whole genome shotgun (WGS) entry which is preliminary data.</text>
</comment>
<dbReference type="Proteomes" id="UP000055019">
    <property type="component" value="Unassembled WGS sequence"/>
</dbReference>
<evidence type="ECO:0000313" key="9">
    <source>
        <dbReference type="Proteomes" id="UP000055019"/>
    </source>
</evidence>
<sequence>MITEAVSTRMQLLRYLIVGGLNTLGAGAIIFTLQAAGVAPLLANLAGYAIGIAASFLVNSRITFNVESNRGTAMRFLIVTGISYLANVAVVFVVLRLSGAPYLAQACGIPVYTIVGFLGNKYWALKPGIDNES</sequence>
<protein>
    <submittedName>
        <fullName evidence="8">GtrA-like protein</fullName>
    </submittedName>
</protein>
<dbReference type="Pfam" id="PF04138">
    <property type="entry name" value="GtrA_DPMS_TM"/>
    <property type="match status" value="1"/>
</dbReference>
<keyword evidence="9" id="KW-1185">Reference proteome</keyword>
<accession>A0A158JDG8</accession>
<evidence type="ECO:0000256" key="5">
    <source>
        <dbReference type="ARBA" id="ARBA00023136"/>
    </source>
</evidence>
<feature type="transmembrane region" description="Helical" evidence="6">
    <location>
        <begin position="101"/>
        <end position="119"/>
    </location>
</feature>
<dbReference type="AlphaFoldDB" id="A0A158JDG8"/>
<dbReference type="RefSeq" id="WP_061148204.1">
    <property type="nucleotide sequence ID" value="NZ_FCOM02000015.1"/>
</dbReference>
<dbReference type="GO" id="GO:0005886">
    <property type="term" value="C:plasma membrane"/>
    <property type="evidence" value="ECO:0007669"/>
    <property type="project" value="TreeGrafter"/>
</dbReference>
<evidence type="ECO:0000313" key="8">
    <source>
        <dbReference type="EMBL" id="SAL66431.1"/>
    </source>
</evidence>
<proteinExistence type="inferred from homology"/>
<name>A0A158JDG8_9BURK</name>
<dbReference type="OrthoDB" id="9098331at2"/>
<dbReference type="PANTHER" id="PTHR38459:SF1">
    <property type="entry name" value="PROPHAGE BACTOPRENOL-LINKED GLUCOSE TRANSLOCASE HOMOLOG"/>
    <property type="match status" value="1"/>
</dbReference>